<dbReference type="GO" id="GO:0022857">
    <property type="term" value="F:transmembrane transporter activity"/>
    <property type="evidence" value="ECO:0007669"/>
    <property type="project" value="InterPro"/>
</dbReference>
<evidence type="ECO:0000256" key="3">
    <source>
        <dbReference type="ARBA" id="ARBA00022692"/>
    </source>
</evidence>
<dbReference type="InterPro" id="IPR050367">
    <property type="entry name" value="APC_superfamily"/>
</dbReference>
<dbReference type="AlphaFoldDB" id="A0A7K3UM41"/>
<evidence type="ECO:0000256" key="4">
    <source>
        <dbReference type="ARBA" id="ARBA00022989"/>
    </source>
</evidence>
<organism evidence="7 8">
    <name type="scientific">Rhizobium phaseoli</name>
    <dbReference type="NCBI Taxonomy" id="396"/>
    <lineage>
        <taxon>Bacteria</taxon>
        <taxon>Pseudomonadati</taxon>
        <taxon>Pseudomonadota</taxon>
        <taxon>Alphaproteobacteria</taxon>
        <taxon>Hyphomicrobiales</taxon>
        <taxon>Rhizobiaceae</taxon>
        <taxon>Rhizobium/Agrobacterium group</taxon>
        <taxon>Rhizobium</taxon>
    </lineage>
</organism>
<evidence type="ECO:0000313" key="8">
    <source>
        <dbReference type="Proteomes" id="UP000471753"/>
    </source>
</evidence>
<dbReference type="EMBL" id="WUFT01000035">
    <property type="protein sequence ID" value="NEJ74750.1"/>
    <property type="molecule type" value="Genomic_DNA"/>
</dbReference>
<evidence type="ECO:0000256" key="1">
    <source>
        <dbReference type="ARBA" id="ARBA00004651"/>
    </source>
</evidence>
<name>A0A7K3UM41_9HYPH</name>
<dbReference type="Gene3D" id="1.20.1740.10">
    <property type="entry name" value="Amino acid/polyamine transporter I"/>
    <property type="match status" value="1"/>
</dbReference>
<dbReference type="InterPro" id="IPR002293">
    <property type="entry name" value="AA/rel_permease1"/>
</dbReference>
<comment type="caution">
    <text evidence="7">The sequence shown here is derived from an EMBL/GenBank/DDBJ whole genome shotgun (WGS) entry which is preliminary data.</text>
</comment>
<feature type="transmembrane region" description="Helical" evidence="6">
    <location>
        <begin position="202"/>
        <end position="226"/>
    </location>
</feature>
<evidence type="ECO:0000313" key="7">
    <source>
        <dbReference type="EMBL" id="NEJ74750.1"/>
    </source>
</evidence>
<feature type="transmembrane region" description="Helical" evidence="6">
    <location>
        <begin position="134"/>
        <end position="152"/>
    </location>
</feature>
<dbReference type="Pfam" id="PF13520">
    <property type="entry name" value="AA_permease_2"/>
    <property type="match status" value="1"/>
</dbReference>
<comment type="subcellular location">
    <subcellularLocation>
        <location evidence="1">Cell membrane</location>
        <topology evidence="1">Multi-pass membrane protein</topology>
    </subcellularLocation>
</comment>
<keyword evidence="3 6" id="KW-0812">Transmembrane</keyword>
<keyword evidence="4 6" id="KW-1133">Transmembrane helix</keyword>
<proteinExistence type="predicted"/>
<protein>
    <submittedName>
        <fullName evidence="7">Amino acid permease</fullName>
    </submittedName>
</protein>
<dbReference type="PANTHER" id="PTHR42770">
    <property type="entry name" value="AMINO ACID TRANSPORTER-RELATED"/>
    <property type="match status" value="1"/>
</dbReference>
<dbReference type="PANTHER" id="PTHR42770:SF16">
    <property type="entry name" value="AMINO ACID PERMEASE"/>
    <property type="match status" value="1"/>
</dbReference>
<feature type="transmembrane region" description="Helical" evidence="6">
    <location>
        <begin position="12"/>
        <end position="31"/>
    </location>
</feature>
<feature type="transmembrane region" description="Helical" evidence="6">
    <location>
        <begin position="347"/>
        <end position="366"/>
    </location>
</feature>
<dbReference type="PIRSF" id="PIRSF006060">
    <property type="entry name" value="AA_transporter"/>
    <property type="match status" value="1"/>
</dbReference>
<reference evidence="7 8" key="1">
    <citation type="submission" date="2019-12" db="EMBL/GenBank/DDBJ databases">
        <title>Rhizobium genotypes associated with high levels of biological nitrogen fixation by grain legumes in a temperate-maritime cropping system.</title>
        <authorList>
            <person name="Maluk M."/>
            <person name="Francesc Ferrando Molina F."/>
            <person name="Lopez Del Egido L."/>
            <person name="Lafos M."/>
            <person name="Langarica-Fuentes A."/>
            <person name="Gebre Yohannes G."/>
            <person name="Young M.W."/>
            <person name="Martin P."/>
            <person name="Gantlett R."/>
            <person name="Kenicer G."/>
            <person name="Hawes C."/>
            <person name="Begg G.S."/>
            <person name="Quilliam R.S."/>
            <person name="Squire G.R."/>
            <person name="Poole P.S."/>
            <person name="Young P.W."/>
            <person name="Iannetta P.M."/>
            <person name="James E.K."/>
        </authorList>
    </citation>
    <scope>NUCLEOTIDE SEQUENCE [LARGE SCALE GENOMIC DNA]</scope>
    <source>
        <strain evidence="7 8">JHI366</strain>
    </source>
</reference>
<keyword evidence="5 6" id="KW-0472">Membrane</keyword>
<feature type="transmembrane region" description="Helical" evidence="6">
    <location>
        <begin position="419"/>
        <end position="439"/>
    </location>
</feature>
<dbReference type="GO" id="GO:0005886">
    <property type="term" value="C:plasma membrane"/>
    <property type="evidence" value="ECO:0007669"/>
    <property type="project" value="UniProtKB-SubCell"/>
</dbReference>
<feature type="transmembrane region" description="Helical" evidence="6">
    <location>
        <begin position="292"/>
        <end position="312"/>
    </location>
</feature>
<feature type="transmembrane region" description="Helical" evidence="6">
    <location>
        <begin position="238"/>
        <end position="259"/>
    </location>
</feature>
<dbReference type="Proteomes" id="UP000471753">
    <property type="component" value="Unassembled WGS sequence"/>
</dbReference>
<feature type="transmembrane region" description="Helical" evidence="6">
    <location>
        <begin position="445"/>
        <end position="466"/>
    </location>
</feature>
<feature type="transmembrane region" description="Helical" evidence="6">
    <location>
        <begin position="94"/>
        <end position="114"/>
    </location>
</feature>
<evidence type="ECO:0000256" key="6">
    <source>
        <dbReference type="SAM" id="Phobius"/>
    </source>
</evidence>
<keyword evidence="2" id="KW-1003">Cell membrane</keyword>
<feature type="transmembrane region" description="Helical" evidence="6">
    <location>
        <begin position="51"/>
        <end position="73"/>
    </location>
</feature>
<sequence length="479" mass="50558">MTQEVASTDRGLRAGTLGAAAVTLMVVSAVAPLTNMAGVLPVAILFGNGTAIVPAFMLMMVLVLIFSVGYVTMSRHVQNAGAFYTLITKGLGKTAGGAAALVALLGYNCMQIGMSGMFGPVCADLVKTFTGAAVPWWAFSLAASVLIGVLAYRRVDLSAKVLGILVLAEFAVILILDLMIVYKGVPGGFDLAPLSLAGMPSTSALGVTFVFAFGCYIGIEATTLYSDEAKDPKRTIPIATYAAVLLIGIFYSVSTIWIVEAAGTSTIVAQLQSIGDPVQFVFKITEQYVGNWLAVTMRVLFVTSVFACLLAFHNHVARYFYYLGKECLLPSWLGRTHDTYQSPHRGTIVQTVVALAVISAFAIAGLDPLLTLFAWIANIAVICIILLMLFVSIAVIAFFSKNPKLEPNQPIKTKLMPALAIVGFAAVAYFGISGFDILTGASGPLAILLPSTILVAGIIGAVRAMMRPDAVSRLSTDTI</sequence>
<feature type="transmembrane region" description="Helical" evidence="6">
    <location>
        <begin position="161"/>
        <end position="182"/>
    </location>
</feature>
<evidence type="ECO:0000256" key="2">
    <source>
        <dbReference type="ARBA" id="ARBA00022475"/>
    </source>
</evidence>
<feature type="transmembrane region" description="Helical" evidence="6">
    <location>
        <begin position="372"/>
        <end position="399"/>
    </location>
</feature>
<accession>A0A7K3UM41</accession>
<gene>
    <name evidence="7" type="ORF">GR197_30215</name>
</gene>
<evidence type="ECO:0000256" key="5">
    <source>
        <dbReference type="ARBA" id="ARBA00023136"/>
    </source>
</evidence>
<dbReference type="RefSeq" id="WP_164016276.1">
    <property type="nucleotide sequence ID" value="NZ_WUFT01000035.1"/>
</dbReference>